<organism evidence="2 3">
    <name type="scientific">Synaphobranchus kaupii</name>
    <name type="common">Kaup's arrowtooth eel</name>
    <dbReference type="NCBI Taxonomy" id="118154"/>
    <lineage>
        <taxon>Eukaryota</taxon>
        <taxon>Metazoa</taxon>
        <taxon>Chordata</taxon>
        <taxon>Craniata</taxon>
        <taxon>Vertebrata</taxon>
        <taxon>Euteleostomi</taxon>
        <taxon>Actinopterygii</taxon>
        <taxon>Neopterygii</taxon>
        <taxon>Teleostei</taxon>
        <taxon>Anguilliformes</taxon>
        <taxon>Synaphobranchidae</taxon>
        <taxon>Synaphobranchus</taxon>
    </lineage>
</organism>
<evidence type="ECO:0000313" key="2">
    <source>
        <dbReference type="EMBL" id="KAJ8342857.1"/>
    </source>
</evidence>
<accession>A0A9Q1IK81</accession>
<dbReference type="AlphaFoldDB" id="A0A9Q1IK81"/>
<feature type="region of interest" description="Disordered" evidence="1">
    <location>
        <begin position="124"/>
        <end position="159"/>
    </location>
</feature>
<evidence type="ECO:0000313" key="3">
    <source>
        <dbReference type="Proteomes" id="UP001152622"/>
    </source>
</evidence>
<comment type="caution">
    <text evidence="2">The sequence shown here is derived from an EMBL/GenBank/DDBJ whole genome shotgun (WGS) entry which is preliminary data.</text>
</comment>
<name>A0A9Q1IK81_SYNKA</name>
<feature type="compositionally biased region" description="Low complexity" evidence="1">
    <location>
        <begin position="139"/>
        <end position="151"/>
    </location>
</feature>
<gene>
    <name evidence="2" type="ORF">SKAU_G00327850</name>
</gene>
<keyword evidence="3" id="KW-1185">Reference proteome</keyword>
<protein>
    <submittedName>
        <fullName evidence="2">Uncharacterized protein</fullName>
    </submittedName>
</protein>
<evidence type="ECO:0000256" key="1">
    <source>
        <dbReference type="SAM" id="MobiDB-lite"/>
    </source>
</evidence>
<reference evidence="2" key="1">
    <citation type="journal article" date="2023" name="Science">
        <title>Genome structures resolve the early diversification of teleost fishes.</title>
        <authorList>
            <person name="Parey E."/>
            <person name="Louis A."/>
            <person name="Montfort J."/>
            <person name="Bouchez O."/>
            <person name="Roques C."/>
            <person name="Iampietro C."/>
            <person name="Lluch J."/>
            <person name="Castinel A."/>
            <person name="Donnadieu C."/>
            <person name="Desvignes T."/>
            <person name="Floi Bucao C."/>
            <person name="Jouanno E."/>
            <person name="Wen M."/>
            <person name="Mejri S."/>
            <person name="Dirks R."/>
            <person name="Jansen H."/>
            <person name="Henkel C."/>
            <person name="Chen W.J."/>
            <person name="Zahm M."/>
            <person name="Cabau C."/>
            <person name="Klopp C."/>
            <person name="Thompson A.W."/>
            <person name="Robinson-Rechavi M."/>
            <person name="Braasch I."/>
            <person name="Lecointre G."/>
            <person name="Bobe J."/>
            <person name="Postlethwait J.H."/>
            <person name="Berthelot C."/>
            <person name="Roest Crollius H."/>
            <person name="Guiguen Y."/>
        </authorList>
    </citation>
    <scope>NUCLEOTIDE SEQUENCE</scope>
    <source>
        <strain evidence="2">WJC10195</strain>
    </source>
</reference>
<sequence>MTAASGLRRPEKGGALELNLNQTETDDAQRIPPAQRHQLTAGTTEVEFLNYLPVFQLAGEKINKKRSNSRGDVLWRNNGFILRLEFQRLASRIRSNEQWLRLCFAMLRLSGSLSTSPIGAGPALYGGEGPQRSVGERGPSAPAVAPAVVPSHPQLDSRPLSSAPVISILIAV</sequence>
<dbReference type="EMBL" id="JAINUF010000014">
    <property type="protein sequence ID" value="KAJ8342857.1"/>
    <property type="molecule type" value="Genomic_DNA"/>
</dbReference>
<dbReference type="Proteomes" id="UP001152622">
    <property type="component" value="Chromosome 14"/>
</dbReference>
<proteinExistence type="predicted"/>